<dbReference type="HOGENOM" id="CLU_032469_0_0_11"/>
<protein>
    <submittedName>
        <fullName evidence="2">Uncharacterized protein</fullName>
    </submittedName>
</protein>
<accession>G8RIB6</accession>
<feature type="transmembrane region" description="Helical" evidence="1">
    <location>
        <begin position="110"/>
        <end position="132"/>
    </location>
</feature>
<dbReference type="RefSeq" id="WP_014212382.1">
    <property type="nucleotide sequence ID" value="NC_016604.1"/>
</dbReference>
<organism evidence="2 3">
    <name type="scientific">Mycolicibacterium rhodesiae (strain NBB3)</name>
    <name type="common">Mycobacterium rhodesiae</name>
    <dbReference type="NCBI Taxonomy" id="710685"/>
    <lineage>
        <taxon>Bacteria</taxon>
        <taxon>Bacillati</taxon>
        <taxon>Actinomycetota</taxon>
        <taxon>Actinomycetes</taxon>
        <taxon>Mycobacteriales</taxon>
        <taxon>Mycobacteriaceae</taxon>
        <taxon>Mycolicibacterium</taxon>
    </lineage>
</organism>
<keyword evidence="1" id="KW-0472">Membrane</keyword>
<gene>
    <name evidence="2" type="ordered locus">MycrhN_4127</name>
</gene>
<reference evidence="2 3" key="1">
    <citation type="submission" date="2011-12" db="EMBL/GenBank/DDBJ databases">
        <title>Complete sequence of Mycobacterium rhodesiae NBB3.</title>
        <authorList>
            <consortium name="US DOE Joint Genome Institute"/>
            <person name="Lucas S."/>
            <person name="Han J."/>
            <person name="Lapidus A."/>
            <person name="Cheng J.-F."/>
            <person name="Goodwin L."/>
            <person name="Pitluck S."/>
            <person name="Peters L."/>
            <person name="Mikhailova N."/>
            <person name="Gu W."/>
            <person name="Detter J.C."/>
            <person name="Han C."/>
            <person name="Tapia R."/>
            <person name="Land M."/>
            <person name="Hauser L."/>
            <person name="Kyrpides N."/>
            <person name="Ivanova N."/>
            <person name="Pagani I."/>
            <person name="Mattes T."/>
            <person name="Holmes A."/>
            <person name="Rutledge P."/>
            <person name="Paulsen I."/>
            <person name="Coleman N."/>
            <person name="Woyke T."/>
        </authorList>
    </citation>
    <scope>NUCLEOTIDE SEQUENCE [LARGE SCALE GENOMIC DNA]</scope>
    <source>
        <strain evidence="2 3">NBB3</strain>
    </source>
</reference>
<name>G8RIB6_MYCRN</name>
<dbReference type="Proteomes" id="UP000005442">
    <property type="component" value="Chromosome"/>
</dbReference>
<dbReference type="OrthoDB" id="4058760at2"/>
<dbReference type="STRING" id="710685.MycrhN_4127"/>
<dbReference type="KEGG" id="mrh:MycrhN_4127"/>
<dbReference type="PATRIC" id="fig|710685.3.peg.4140"/>
<dbReference type="AlphaFoldDB" id="G8RIB6"/>
<evidence type="ECO:0000313" key="2">
    <source>
        <dbReference type="EMBL" id="AEV74631.1"/>
    </source>
</evidence>
<sequence length="387" mass="43065">MAAEHDVRTAVLVVHGMGEKRPMETFDGFVRTALNPADGTWDHHPRPAEVTDTYEARRYAAPRQGTEFYEYHWQYLMTTDRYAGVAPTALRLFLRRPSNVPDSLLGIWRLAWTVVLAALLVIPVLFVSGYALNSDVPGWIIGLTVSAVVLIFWFGLYRLLARALVNTKTAPLVDSVRYLDPTPFSYAARRAIRGGLVDLLRTLHDDGYTRIVVAAHGVGAYFAYDALTLFWAQAQDRDGQKKPWCITDFITVGAPLSLADLVLTRPSLLSGLKPSDGAVRRELFEGLLRRGVLVGCPPETEPDIGRSPFTATRWTNLWFPVARGSRSGDWFGGELGRLFGAGIHDVAVTGNAPERFKRGSAHTEYFSHPDKDAEGDFAWHLRRTLAL</sequence>
<evidence type="ECO:0000256" key="1">
    <source>
        <dbReference type="SAM" id="Phobius"/>
    </source>
</evidence>
<dbReference type="SUPFAM" id="SSF53474">
    <property type="entry name" value="alpha/beta-Hydrolases"/>
    <property type="match status" value="1"/>
</dbReference>
<dbReference type="eggNOG" id="ENOG50302ZX">
    <property type="taxonomic scope" value="Bacteria"/>
</dbReference>
<evidence type="ECO:0000313" key="3">
    <source>
        <dbReference type="Proteomes" id="UP000005442"/>
    </source>
</evidence>
<feature type="transmembrane region" description="Helical" evidence="1">
    <location>
        <begin position="138"/>
        <end position="160"/>
    </location>
</feature>
<keyword evidence="1" id="KW-0812">Transmembrane</keyword>
<proteinExistence type="predicted"/>
<keyword evidence="3" id="KW-1185">Reference proteome</keyword>
<keyword evidence="1" id="KW-1133">Transmembrane helix</keyword>
<dbReference type="EMBL" id="CP003169">
    <property type="protein sequence ID" value="AEV74631.1"/>
    <property type="molecule type" value="Genomic_DNA"/>
</dbReference>
<dbReference type="InterPro" id="IPR029058">
    <property type="entry name" value="AB_hydrolase_fold"/>
</dbReference>